<evidence type="ECO:0000256" key="1">
    <source>
        <dbReference type="SAM" id="MobiDB-lite"/>
    </source>
</evidence>
<accession>A0AAW3ZLJ7</accession>
<keyword evidence="3" id="KW-1185">Reference proteome</keyword>
<comment type="caution">
    <text evidence="2">The sequence shown here is derived from an EMBL/GenBank/DDBJ whole genome shotgun (WGS) entry which is preliminary data.</text>
</comment>
<evidence type="ECO:0000313" key="3">
    <source>
        <dbReference type="Proteomes" id="UP000613768"/>
    </source>
</evidence>
<dbReference type="EMBL" id="JACYTR010000012">
    <property type="protein sequence ID" value="MBD8525790.1"/>
    <property type="molecule type" value="Genomic_DNA"/>
</dbReference>
<name>A0AAW3ZLJ7_9GAMM</name>
<reference evidence="2 3" key="1">
    <citation type="submission" date="2020-09" db="EMBL/GenBank/DDBJ databases">
        <title>Pseudoxanthomonas sp. CAU 1598 isolated from sand of Yaerae Beach.</title>
        <authorList>
            <person name="Kim W."/>
        </authorList>
    </citation>
    <scope>NUCLEOTIDE SEQUENCE [LARGE SCALE GENOMIC DNA]</scope>
    <source>
        <strain evidence="2 3">CAU 1598</strain>
    </source>
</reference>
<protein>
    <submittedName>
        <fullName evidence="2">Uncharacterized protein</fullName>
    </submittedName>
</protein>
<feature type="compositionally biased region" description="Pro residues" evidence="1">
    <location>
        <begin position="88"/>
        <end position="98"/>
    </location>
</feature>
<evidence type="ECO:0000313" key="2">
    <source>
        <dbReference type="EMBL" id="MBD8525790.1"/>
    </source>
</evidence>
<gene>
    <name evidence="2" type="ORF">IFO71_08535</name>
</gene>
<dbReference type="RefSeq" id="WP_192029178.1">
    <property type="nucleotide sequence ID" value="NZ_JACYTR010000012.1"/>
</dbReference>
<dbReference type="AlphaFoldDB" id="A0AAW3ZLJ7"/>
<proteinExistence type="predicted"/>
<dbReference type="Proteomes" id="UP000613768">
    <property type="component" value="Unassembled WGS sequence"/>
</dbReference>
<sequence>MPGLLPASSVQIPEPGYLVIDDAWYGFGVRDGDPATEATLSPLGARGFHLKTVLDIGGCERGSGLPPSPLLIGQSALSVSDLPADQQPEPPTGSPPLLPAEASTPAQLRLATCDDTVVMFVRSVDGDLNCQMRLGFPFARRADCPSLNAADWSYVFSADFD</sequence>
<organism evidence="2 3">
    <name type="scientific">Pseudomarimonas arenosa</name>
    <dbReference type="NCBI Taxonomy" id="2774145"/>
    <lineage>
        <taxon>Bacteria</taxon>
        <taxon>Pseudomonadati</taxon>
        <taxon>Pseudomonadota</taxon>
        <taxon>Gammaproteobacteria</taxon>
        <taxon>Lysobacterales</taxon>
        <taxon>Lysobacteraceae</taxon>
        <taxon>Pseudomarimonas</taxon>
    </lineage>
</organism>
<feature type="region of interest" description="Disordered" evidence="1">
    <location>
        <begin position="77"/>
        <end position="101"/>
    </location>
</feature>